<comment type="caution">
    <text evidence="1">The sequence shown here is derived from an EMBL/GenBank/DDBJ whole genome shotgun (WGS) entry which is preliminary data.</text>
</comment>
<protein>
    <submittedName>
        <fullName evidence="1">Uncharacterized protein</fullName>
    </submittedName>
</protein>
<accession>F5RIL3</accession>
<dbReference type="HOGENOM" id="CLU_3205158_0_0_9"/>
<dbReference type="Proteomes" id="UP000004067">
    <property type="component" value="Unassembled WGS sequence"/>
</dbReference>
<evidence type="ECO:0000313" key="1">
    <source>
        <dbReference type="EMBL" id="EGK62622.1"/>
    </source>
</evidence>
<dbReference type="AlphaFoldDB" id="F5RIL3"/>
<dbReference type="STRING" id="888060.HMPREF9081_0098"/>
<evidence type="ECO:0000313" key="2">
    <source>
        <dbReference type="Proteomes" id="UP000004067"/>
    </source>
</evidence>
<name>F5RIL3_9FIRM</name>
<sequence length="49" mass="5734">MDNFMPVTEPAMPFPINIFAEKPPVFQKIPVDKFVHKQLYIDFLLTSTH</sequence>
<organism evidence="1 2">
    <name type="scientific">Centipeda periodontii DSM 2778</name>
    <dbReference type="NCBI Taxonomy" id="888060"/>
    <lineage>
        <taxon>Bacteria</taxon>
        <taxon>Bacillati</taxon>
        <taxon>Bacillota</taxon>
        <taxon>Negativicutes</taxon>
        <taxon>Selenomonadales</taxon>
        <taxon>Selenomonadaceae</taxon>
        <taxon>Centipeda</taxon>
    </lineage>
</organism>
<keyword evidence="2" id="KW-1185">Reference proteome</keyword>
<dbReference type="EMBL" id="AFHQ01000003">
    <property type="protein sequence ID" value="EGK62622.1"/>
    <property type="molecule type" value="Genomic_DNA"/>
</dbReference>
<gene>
    <name evidence="1" type="ORF">HMPREF9081_0098</name>
</gene>
<reference evidence="1 2" key="1">
    <citation type="submission" date="2011-04" db="EMBL/GenBank/DDBJ databases">
        <authorList>
            <person name="Muzny D."/>
            <person name="Qin X."/>
            <person name="Deng J."/>
            <person name="Jiang H."/>
            <person name="Liu Y."/>
            <person name="Qu J."/>
            <person name="Song X.-Z."/>
            <person name="Zhang L."/>
            <person name="Thornton R."/>
            <person name="Coyle M."/>
            <person name="Francisco L."/>
            <person name="Jackson L."/>
            <person name="Javaid M."/>
            <person name="Korchina V."/>
            <person name="Kovar C."/>
            <person name="Mata R."/>
            <person name="Mathew T."/>
            <person name="Ngo R."/>
            <person name="Nguyen L."/>
            <person name="Nguyen N."/>
            <person name="Okwuonu G."/>
            <person name="Ongeri F."/>
            <person name="Pham C."/>
            <person name="Simmons D."/>
            <person name="Wilczek-Boney K."/>
            <person name="Hale W."/>
            <person name="Jakkamsetti A."/>
            <person name="Pham P."/>
            <person name="Ruth R."/>
            <person name="San Lucas F."/>
            <person name="Warren J."/>
            <person name="Zhang J."/>
            <person name="Zhao Z."/>
            <person name="Zhou C."/>
            <person name="Zhu D."/>
            <person name="Lee S."/>
            <person name="Bess C."/>
            <person name="Blankenburg K."/>
            <person name="Forbes L."/>
            <person name="Fu Q."/>
            <person name="Gubbala S."/>
            <person name="Hirani K."/>
            <person name="Jayaseelan J.C."/>
            <person name="Lara F."/>
            <person name="Munidasa M."/>
            <person name="Palculict T."/>
            <person name="Patil S."/>
            <person name="Pu L.-L."/>
            <person name="Saada N."/>
            <person name="Tang L."/>
            <person name="Weissenberger G."/>
            <person name="Zhu Y."/>
            <person name="Hemphill L."/>
            <person name="Shang Y."/>
            <person name="Youmans B."/>
            <person name="Ayvaz T."/>
            <person name="Ross M."/>
            <person name="Santibanez J."/>
            <person name="Aqrawi P."/>
            <person name="Gross S."/>
            <person name="Joshi V."/>
            <person name="Fowler G."/>
            <person name="Nazareth L."/>
            <person name="Reid J."/>
            <person name="Worley K."/>
            <person name="Petrosino J."/>
            <person name="Highlander S."/>
            <person name="Gibbs R."/>
        </authorList>
    </citation>
    <scope>NUCLEOTIDE SEQUENCE [LARGE SCALE GENOMIC DNA]</scope>
    <source>
        <strain evidence="1 2">DSM 2778</strain>
    </source>
</reference>
<proteinExistence type="predicted"/>